<name>A0ABY5P9A3_9LACT</name>
<protein>
    <submittedName>
        <fullName evidence="1">Uncharacterized protein</fullName>
    </submittedName>
</protein>
<sequence>MKEKESRKERLPVKIYVSPPNELPFGGGFGELGARHFNIPTSPPICRTSFPIDVRQTNLPDFPPNEAPFGGGFGSDRQMRRRLAVSL</sequence>
<evidence type="ECO:0000313" key="1">
    <source>
        <dbReference type="EMBL" id="UUX35331.1"/>
    </source>
</evidence>
<dbReference type="Proteomes" id="UP001315967">
    <property type="component" value="Chromosome"/>
</dbReference>
<reference evidence="1 2" key="1">
    <citation type="submission" date="2022-08" db="EMBL/GenBank/DDBJ databases">
        <title>Aerococcaceae sp. nov isolated from spoiled eye mask.</title>
        <authorList>
            <person name="Zhou G."/>
            <person name="Xie X.-B."/>
            <person name="Shi Q.-S."/>
            <person name="Wang Y.-S."/>
            <person name="Wen X."/>
            <person name="Peng H."/>
            <person name="Yang X.-J."/>
            <person name="Tao H.-B."/>
            <person name="Huang X.-M."/>
        </authorList>
    </citation>
    <scope>NUCLEOTIDE SEQUENCE [LARGE SCALE GENOMIC DNA]</scope>
    <source>
        <strain evidence="2">DM20194951</strain>
    </source>
</reference>
<gene>
    <name evidence="1" type="ORF">NRE15_06715</name>
</gene>
<dbReference type="EMBL" id="CP102453">
    <property type="protein sequence ID" value="UUX35331.1"/>
    <property type="molecule type" value="Genomic_DNA"/>
</dbReference>
<evidence type="ECO:0000313" key="2">
    <source>
        <dbReference type="Proteomes" id="UP001315967"/>
    </source>
</evidence>
<dbReference type="RefSeq" id="WP_313794820.1">
    <property type="nucleotide sequence ID" value="NZ_CP102453.1"/>
</dbReference>
<organism evidence="1 2">
    <name type="scientific">Fundicoccus culcitae</name>
    <dbReference type="NCBI Taxonomy" id="2969821"/>
    <lineage>
        <taxon>Bacteria</taxon>
        <taxon>Bacillati</taxon>
        <taxon>Bacillota</taxon>
        <taxon>Bacilli</taxon>
        <taxon>Lactobacillales</taxon>
        <taxon>Aerococcaceae</taxon>
        <taxon>Fundicoccus</taxon>
    </lineage>
</organism>
<accession>A0ABY5P9A3</accession>
<proteinExistence type="predicted"/>
<keyword evidence="2" id="KW-1185">Reference proteome</keyword>